<reference evidence="2" key="1">
    <citation type="submission" date="2014-09" db="EMBL/GenBank/DDBJ databases">
        <authorList>
            <person name="Magalhaes I.L.F."/>
            <person name="Oliveira U."/>
            <person name="Santos F.R."/>
            <person name="Vidigal T.H.D.A."/>
            <person name="Brescovit A.D."/>
            <person name="Santos A.J."/>
        </authorList>
    </citation>
    <scope>NUCLEOTIDE SEQUENCE</scope>
    <source>
        <tissue evidence="2">Shoot tissue taken approximately 20 cm above the soil surface</tissue>
    </source>
</reference>
<accession>A0A0A8Z6L0</accession>
<name>A0A0A8Z6L0_ARUDO</name>
<feature type="region of interest" description="Disordered" evidence="1">
    <location>
        <begin position="1"/>
        <end position="76"/>
    </location>
</feature>
<proteinExistence type="predicted"/>
<evidence type="ECO:0000313" key="2">
    <source>
        <dbReference type="EMBL" id="JAD34441.1"/>
    </source>
</evidence>
<evidence type="ECO:0000256" key="1">
    <source>
        <dbReference type="SAM" id="MobiDB-lite"/>
    </source>
</evidence>
<dbReference type="AlphaFoldDB" id="A0A0A8Z6L0"/>
<feature type="compositionally biased region" description="Basic and acidic residues" evidence="1">
    <location>
        <begin position="55"/>
        <end position="68"/>
    </location>
</feature>
<feature type="compositionally biased region" description="Polar residues" evidence="1">
    <location>
        <begin position="1"/>
        <end position="18"/>
    </location>
</feature>
<sequence length="76" mass="8764">MKTQITQRQSAPRLQTNRNKQHPSPKEAFEFEGLPQTKGSAERNEQLGLRLPQQQEKESTQARMDLDLHYTPFQGG</sequence>
<protein>
    <submittedName>
        <fullName evidence="2">Uncharacterized protein</fullName>
    </submittedName>
</protein>
<dbReference type="EMBL" id="GBRH01263454">
    <property type="protein sequence ID" value="JAD34441.1"/>
    <property type="molecule type" value="Transcribed_RNA"/>
</dbReference>
<organism evidence="2">
    <name type="scientific">Arundo donax</name>
    <name type="common">Giant reed</name>
    <name type="synonym">Donax arundinaceus</name>
    <dbReference type="NCBI Taxonomy" id="35708"/>
    <lineage>
        <taxon>Eukaryota</taxon>
        <taxon>Viridiplantae</taxon>
        <taxon>Streptophyta</taxon>
        <taxon>Embryophyta</taxon>
        <taxon>Tracheophyta</taxon>
        <taxon>Spermatophyta</taxon>
        <taxon>Magnoliopsida</taxon>
        <taxon>Liliopsida</taxon>
        <taxon>Poales</taxon>
        <taxon>Poaceae</taxon>
        <taxon>PACMAD clade</taxon>
        <taxon>Arundinoideae</taxon>
        <taxon>Arundineae</taxon>
        <taxon>Arundo</taxon>
    </lineage>
</organism>
<reference evidence="2" key="2">
    <citation type="journal article" date="2015" name="Data Brief">
        <title>Shoot transcriptome of the giant reed, Arundo donax.</title>
        <authorList>
            <person name="Barrero R.A."/>
            <person name="Guerrero F.D."/>
            <person name="Moolhuijzen P."/>
            <person name="Goolsby J.A."/>
            <person name="Tidwell J."/>
            <person name="Bellgard S.E."/>
            <person name="Bellgard M.I."/>
        </authorList>
    </citation>
    <scope>NUCLEOTIDE SEQUENCE</scope>
    <source>
        <tissue evidence="2">Shoot tissue taken approximately 20 cm above the soil surface</tissue>
    </source>
</reference>